<dbReference type="SUPFAM" id="SSF57667">
    <property type="entry name" value="beta-beta-alpha zinc fingers"/>
    <property type="match status" value="4"/>
</dbReference>
<evidence type="ECO:0000256" key="9">
    <source>
        <dbReference type="PROSITE-ProRule" id="PRU00042"/>
    </source>
</evidence>
<feature type="domain" description="C2H2-type" evidence="10">
    <location>
        <begin position="352"/>
        <end position="379"/>
    </location>
</feature>
<dbReference type="PANTHER" id="PTHR24399:SF23">
    <property type="entry name" value="C2H2-TYPE DOMAIN-CONTAINING PROTEIN"/>
    <property type="match status" value="1"/>
</dbReference>
<dbReference type="RefSeq" id="XP_013383287.1">
    <property type="nucleotide sequence ID" value="XM_013527833.2"/>
</dbReference>
<name>A0A1S3HB75_LINAN</name>
<evidence type="ECO:0000256" key="8">
    <source>
        <dbReference type="ARBA" id="ARBA00023242"/>
    </source>
</evidence>
<evidence type="ECO:0000313" key="12">
    <source>
        <dbReference type="RefSeq" id="XP_013383287.1"/>
    </source>
</evidence>
<feature type="domain" description="C2H2-type" evidence="10">
    <location>
        <begin position="444"/>
        <end position="471"/>
    </location>
</feature>
<dbReference type="PROSITE" id="PS00028">
    <property type="entry name" value="ZINC_FINGER_C2H2_1"/>
    <property type="match status" value="8"/>
</dbReference>
<dbReference type="Pfam" id="PF00096">
    <property type="entry name" value="zf-C2H2"/>
    <property type="match status" value="3"/>
</dbReference>
<keyword evidence="11" id="KW-1185">Reference proteome</keyword>
<dbReference type="OrthoDB" id="10014897at2759"/>
<accession>A0A1S3HB75</accession>
<dbReference type="InParanoid" id="A0A1S3HB75"/>
<dbReference type="InterPro" id="IPR036236">
    <property type="entry name" value="Znf_C2H2_sf"/>
</dbReference>
<dbReference type="PROSITE" id="PS50157">
    <property type="entry name" value="ZINC_FINGER_C2H2_2"/>
    <property type="match status" value="8"/>
</dbReference>
<evidence type="ECO:0000256" key="3">
    <source>
        <dbReference type="ARBA" id="ARBA00022737"/>
    </source>
</evidence>
<keyword evidence="7" id="KW-0804">Transcription</keyword>
<evidence type="ECO:0000259" key="10">
    <source>
        <dbReference type="PROSITE" id="PS50157"/>
    </source>
</evidence>
<dbReference type="FunFam" id="3.30.160.60:FF:000032">
    <property type="entry name" value="Krueppel-like factor 4"/>
    <property type="match status" value="1"/>
</dbReference>
<feature type="domain" description="C2H2-type" evidence="10">
    <location>
        <begin position="289"/>
        <end position="312"/>
    </location>
</feature>
<sequence length="531" mass="60987">MEQKGKLCDCKGSEHLRCRNGLLVTEVTLEKSPGSNNRCLMQEGPWFAIKSEKLEGLGNGTDLCEERFLMPEGVPVCISNDTALPDDPCAESNSQSVTMKRDICDAFYHVNQLVPTELQSSMVKTESCESYSLYTLDIHPSSSGNSCNVTREQIHNSMKKDTVEQGIETEIFTLDLTTGMITPCNDDSERAENFKESCNLDKNTGTDMKGSLCVVNCSEKQDQCSHLGIKNCTKVSFAADNDTKATLASNQILNKTSTSQFKCRFCSKQYKMSGHRNRHERTHSGEKPYKCDMCPMSFARKDIFRVHQMRHAQVFKEGCTRPRVPCPLCSKDFRDKRDLMRHMQAHTDAKPFKCSFCEKYYKGKNECQRHERMHKGEENFQKGTFLKHICDYCGKVFFRKDSYVRHLRIHTGEKPYRCDICDVAFSRRDLVALHLKEHKEGKMFKCKSCHRLFSDKDACNKHESCHLVEKSHPCQFCGNLFKHKHACKYHERQNCRMIKAHQCKFCSKGFSTKSTCKRHETSLHVTEDKVS</sequence>
<feature type="domain" description="C2H2-type" evidence="10">
    <location>
        <begin position="261"/>
        <end position="288"/>
    </location>
</feature>
<dbReference type="AlphaFoldDB" id="A0A1S3HB75"/>
<proteinExistence type="predicted"/>
<evidence type="ECO:0000256" key="5">
    <source>
        <dbReference type="ARBA" id="ARBA00022833"/>
    </source>
</evidence>
<protein>
    <submittedName>
        <fullName evidence="12">Zinc finger protein 391-like</fullName>
    </submittedName>
</protein>
<dbReference type="KEGG" id="lak:106153742"/>
<dbReference type="Gene3D" id="3.30.160.60">
    <property type="entry name" value="Classic Zinc Finger"/>
    <property type="match status" value="7"/>
</dbReference>
<feature type="domain" description="C2H2-type" evidence="10">
    <location>
        <begin position="388"/>
        <end position="415"/>
    </location>
</feature>
<evidence type="ECO:0000313" key="11">
    <source>
        <dbReference type="Proteomes" id="UP000085678"/>
    </source>
</evidence>
<dbReference type="SMART" id="SM00355">
    <property type="entry name" value="ZnF_C2H2"/>
    <property type="match status" value="9"/>
</dbReference>
<dbReference type="GO" id="GO:0005654">
    <property type="term" value="C:nucleoplasm"/>
    <property type="evidence" value="ECO:0007669"/>
    <property type="project" value="TreeGrafter"/>
</dbReference>
<dbReference type="GO" id="GO:0000978">
    <property type="term" value="F:RNA polymerase II cis-regulatory region sequence-specific DNA binding"/>
    <property type="evidence" value="ECO:0007669"/>
    <property type="project" value="TreeGrafter"/>
</dbReference>
<reference evidence="12" key="1">
    <citation type="submission" date="2025-08" db="UniProtKB">
        <authorList>
            <consortium name="RefSeq"/>
        </authorList>
    </citation>
    <scope>IDENTIFICATION</scope>
    <source>
        <tissue evidence="12">Gonads</tissue>
    </source>
</reference>
<evidence type="ECO:0000256" key="7">
    <source>
        <dbReference type="ARBA" id="ARBA00023163"/>
    </source>
</evidence>
<keyword evidence="6" id="KW-0805">Transcription regulation</keyword>
<organism evidence="11 12">
    <name type="scientific">Lingula anatina</name>
    <name type="common">Brachiopod</name>
    <name type="synonym">Lingula unguis</name>
    <dbReference type="NCBI Taxonomy" id="7574"/>
    <lineage>
        <taxon>Eukaryota</taxon>
        <taxon>Metazoa</taxon>
        <taxon>Spiralia</taxon>
        <taxon>Lophotrochozoa</taxon>
        <taxon>Brachiopoda</taxon>
        <taxon>Linguliformea</taxon>
        <taxon>Lingulata</taxon>
        <taxon>Lingulida</taxon>
        <taxon>Linguloidea</taxon>
        <taxon>Lingulidae</taxon>
        <taxon>Lingula</taxon>
    </lineage>
</organism>
<comment type="subcellular location">
    <subcellularLocation>
        <location evidence="1">Nucleus</location>
    </subcellularLocation>
</comment>
<keyword evidence="4 9" id="KW-0863">Zinc-finger</keyword>
<evidence type="ECO:0000256" key="6">
    <source>
        <dbReference type="ARBA" id="ARBA00023015"/>
    </source>
</evidence>
<dbReference type="GO" id="GO:0001227">
    <property type="term" value="F:DNA-binding transcription repressor activity, RNA polymerase II-specific"/>
    <property type="evidence" value="ECO:0007669"/>
    <property type="project" value="TreeGrafter"/>
</dbReference>
<dbReference type="Proteomes" id="UP000085678">
    <property type="component" value="Unplaced"/>
</dbReference>
<dbReference type="InterPro" id="IPR013087">
    <property type="entry name" value="Znf_C2H2_type"/>
</dbReference>
<keyword evidence="3" id="KW-0677">Repeat</keyword>
<keyword evidence="5" id="KW-0862">Zinc</keyword>
<feature type="domain" description="C2H2-type" evidence="10">
    <location>
        <begin position="324"/>
        <end position="351"/>
    </location>
</feature>
<gene>
    <name evidence="12" type="primary">LOC106153742</name>
</gene>
<feature type="domain" description="C2H2-type" evidence="10">
    <location>
        <begin position="416"/>
        <end position="443"/>
    </location>
</feature>
<evidence type="ECO:0000256" key="1">
    <source>
        <dbReference type="ARBA" id="ARBA00004123"/>
    </source>
</evidence>
<keyword evidence="2" id="KW-0479">Metal-binding</keyword>
<dbReference type="GeneID" id="106153742"/>
<dbReference type="FunFam" id="3.30.160.60:FF:002343">
    <property type="entry name" value="Zinc finger protein 33A"/>
    <property type="match status" value="1"/>
</dbReference>
<keyword evidence="8" id="KW-0539">Nucleus</keyword>
<evidence type="ECO:0000256" key="4">
    <source>
        <dbReference type="ARBA" id="ARBA00022771"/>
    </source>
</evidence>
<dbReference type="GO" id="GO:0008270">
    <property type="term" value="F:zinc ion binding"/>
    <property type="evidence" value="ECO:0007669"/>
    <property type="project" value="UniProtKB-KW"/>
</dbReference>
<dbReference type="PANTHER" id="PTHR24399">
    <property type="entry name" value="ZINC FINGER AND BTB DOMAIN-CONTAINING"/>
    <property type="match status" value="1"/>
</dbReference>
<evidence type="ECO:0000256" key="2">
    <source>
        <dbReference type="ARBA" id="ARBA00022723"/>
    </source>
</evidence>
<dbReference type="Pfam" id="PF13894">
    <property type="entry name" value="zf-C2H2_4"/>
    <property type="match status" value="1"/>
</dbReference>
<feature type="domain" description="C2H2-type" evidence="10">
    <location>
        <begin position="501"/>
        <end position="529"/>
    </location>
</feature>